<dbReference type="STRING" id="648996.Theam_1592"/>
<organism evidence="1 2">
    <name type="scientific">Thermovibrio ammonificans (strain DSM 15698 / JCM 12110 / HB-1)</name>
    <dbReference type="NCBI Taxonomy" id="648996"/>
    <lineage>
        <taxon>Bacteria</taxon>
        <taxon>Pseudomonadati</taxon>
        <taxon>Aquificota</taxon>
        <taxon>Aquificia</taxon>
        <taxon>Desulfurobacteriales</taxon>
        <taxon>Desulfurobacteriaceae</taxon>
        <taxon>Thermovibrio</taxon>
    </lineage>
</organism>
<proteinExistence type="predicted"/>
<reference evidence="1" key="1">
    <citation type="submission" date="2011-01" db="EMBL/GenBank/DDBJ databases">
        <title>Complete sequence of chromosome of Thermovibrio ammonificans HB-1.</title>
        <authorList>
            <consortium name="US DOE Joint Genome Institute"/>
            <person name="Lucas S."/>
            <person name="Copeland A."/>
            <person name="Lapidus A."/>
            <person name="Cheng J.-F."/>
            <person name="Goodwin L."/>
            <person name="Pitluck S."/>
            <person name="Davenport K."/>
            <person name="Detter J.C."/>
            <person name="Han C."/>
            <person name="Tapia R."/>
            <person name="Land M."/>
            <person name="Hauser L."/>
            <person name="Kyrpides N."/>
            <person name="Ivanova N."/>
            <person name="Ovchinnikova G."/>
            <person name="Vetriani C."/>
            <person name="Woyke T."/>
        </authorList>
    </citation>
    <scope>NUCLEOTIDE SEQUENCE [LARGE SCALE GENOMIC DNA]</scope>
    <source>
        <strain evidence="1">HB-1</strain>
    </source>
</reference>
<dbReference type="AlphaFoldDB" id="E8T517"/>
<protein>
    <submittedName>
        <fullName evidence="1">Uncharacterized protein</fullName>
    </submittedName>
</protein>
<evidence type="ECO:0000313" key="2">
    <source>
        <dbReference type="Proteomes" id="UP000006362"/>
    </source>
</evidence>
<keyword evidence="2" id="KW-1185">Reference proteome</keyword>
<dbReference type="OrthoDB" id="15590at2"/>
<dbReference type="Proteomes" id="UP000006362">
    <property type="component" value="Chromosome"/>
</dbReference>
<dbReference type="EMBL" id="CP002444">
    <property type="protein sequence ID" value="ADU97549.1"/>
    <property type="molecule type" value="Genomic_DNA"/>
</dbReference>
<dbReference type="HOGENOM" id="CLU_2541466_0_0_0"/>
<dbReference type="RefSeq" id="WP_013538334.1">
    <property type="nucleotide sequence ID" value="NC_014926.1"/>
</dbReference>
<gene>
    <name evidence="1" type="ordered locus">Theam_1592</name>
</gene>
<accession>E8T517</accession>
<sequence>MATVELYDKGGNLIGRIPIDNERCEELTSMTKDQLLFEVAGMVALAVRAESGLELTLNQVLNELGKVVVCGREEVIDGGNPAV</sequence>
<evidence type="ECO:0000313" key="1">
    <source>
        <dbReference type="EMBL" id="ADU97549.1"/>
    </source>
</evidence>
<dbReference type="KEGG" id="tam:Theam_1592"/>
<name>E8T517_THEA1</name>